<dbReference type="NCBIfam" id="NF006767">
    <property type="entry name" value="PRK09289.1"/>
    <property type="match status" value="1"/>
</dbReference>
<dbReference type="FunFam" id="2.40.30.20:FF:000004">
    <property type="entry name" value="Riboflavin synthase, alpha subunit"/>
    <property type="match status" value="1"/>
</dbReference>
<dbReference type="InterPro" id="IPR023366">
    <property type="entry name" value="ATP_synth_asu-like_sf"/>
</dbReference>
<evidence type="ECO:0000256" key="8">
    <source>
        <dbReference type="ARBA" id="ARBA00022737"/>
    </source>
</evidence>
<comment type="function">
    <text evidence="2">Catalyzes the dismutation of two molecules of 6,7-dimethyl-8-ribityllumazine, resulting in the formation of riboflavin and 5-amino-6-(D-ribitylamino)uracil.</text>
</comment>
<accession>B0CFI1</accession>
<dbReference type="Gene3D" id="2.40.30.20">
    <property type="match status" value="2"/>
</dbReference>
<evidence type="ECO:0000256" key="10">
    <source>
        <dbReference type="PROSITE-ProRule" id="PRU00524"/>
    </source>
</evidence>
<dbReference type="EMBL" id="CP000828">
    <property type="protein sequence ID" value="ABW27000.1"/>
    <property type="molecule type" value="Genomic_DNA"/>
</dbReference>
<name>B0CFI1_ACAM1</name>
<dbReference type="InterPro" id="IPR017938">
    <property type="entry name" value="Riboflavin_synthase-like_b-brl"/>
</dbReference>
<dbReference type="Pfam" id="PF00677">
    <property type="entry name" value="Lum_binding"/>
    <property type="match status" value="2"/>
</dbReference>
<feature type="repeat" description="Lumazine-binding" evidence="10">
    <location>
        <begin position="96"/>
        <end position="194"/>
    </location>
</feature>
<evidence type="ECO:0000256" key="1">
    <source>
        <dbReference type="ARBA" id="ARBA00000968"/>
    </source>
</evidence>
<dbReference type="InterPro" id="IPR001783">
    <property type="entry name" value="Lumazine-bd"/>
</dbReference>
<dbReference type="PANTHER" id="PTHR21098">
    <property type="entry name" value="RIBOFLAVIN SYNTHASE ALPHA CHAIN"/>
    <property type="match status" value="1"/>
</dbReference>
<feature type="domain" description="Lumazine-binding" evidence="11">
    <location>
        <begin position="1"/>
        <end position="95"/>
    </location>
</feature>
<protein>
    <recommendedName>
        <fullName evidence="5 9">Riboflavin synthase</fullName>
        <ecNumber evidence="4 9">2.5.1.9</ecNumber>
    </recommendedName>
</protein>
<dbReference type="OrthoDB" id="9788537at2"/>
<keyword evidence="8" id="KW-0677">Repeat</keyword>
<dbReference type="eggNOG" id="COG0307">
    <property type="taxonomic scope" value="Bacteria"/>
</dbReference>
<reference evidence="12 13" key="1">
    <citation type="journal article" date="2008" name="Proc. Natl. Acad. Sci. U.S.A.">
        <title>Niche adaptation and genome expansion in the chlorophyll d-producing cyanobacterium Acaryochloris marina.</title>
        <authorList>
            <person name="Swingley W.D."/>
            <person name="Chen M."/>
            <person name="Cheung P.C."/>
            <person name="Conrad A.L."/>
            <person name="Dejesa L.C."/>
            <person name="Hao J."/>
            <person name="Honchak B.M."/>
            <person name="Karbach L.E."/>
            <person name="Kurdoglu A."/>
            <person name="Lahiri S."/>
            <person name="Mastrian S.D."/>
            <person name="Miyashita H."/>
            <person name="Page L."/>
            <person name="Ramakrishna P."/>
            <person name="Satoh S."/>
            <person name="Sattley W.M."/>
            <person name="Shimada Y."/>
            <person name="Taylor H.L."/>
            <person name="Tomo T."/>
            <person name="Tsuchiya T."/>
            <person name="Wang Z.T."/>
            <person name="Raymond J."/>
            <person name="Mimuro M."/>
            <person name="Blankenship R.E."/>
            <person name="Touchman J.W."/>
        </authorList>
    </citation>
    <scope>NUCLEOTIDE SEQUENCE [LARGE SCALE GENOMIC DNA]</scope>
    <source>
        <strain evidence="13">MBIC 11017</strain>
    </source>
</reference>
<evidence type="ECO:0000256" key="4">
    <source>
        <dbReference type="ARBA" id="ARBA00012827"/>
    </source>
</evidence>
<sequence>MFTGLIQGLGYLQPQGPQQILVKCGAVPFWDDLAIGDSVAVDGVCLTVETIIAQGFVVSVSPETVQRTTLSQRLHTHQAVNLEPALSVGDRLGGHFVTGHIDDVGVFQGLQQTDTSWELSFAVPDAIARFIIHKGSVAINGVSLTVADCNESGTHFKVAVIPHSFANTNLNTLSPGDQVNIENDVLGKYVAKLLHLPDPPSSTAAMPDITTEFLTTHGFGSL</sequence>
<dbReference type="EC" id="2.5.1.9" evidence="4 9"/>
<organism evidence="12 13">
    <name type="scientific">Acaryochloris marina (strain MBIC 11017)</name>
    <dbReference type="NCBI Taxonomy" id="329726"/>
    <lineage>
        <taxon>Bacteria</taxon>
        <taxon>Bacillati</taxon>
        <taxon>Cyanobacteriota</taxon>
        <taxon>Cyanophyceae</taxon>
        <taxon>Acaryochloridales</taxon>
        <taxon>Acaryochloridaceae</taxon>
        <taxon>Acaryochloris</taxon>
    </lineage>
</organism>
<keyword evidence="13" id="KW-1185">Reference proteome</keyword>
<dbReference type="SUPFAM" id="SSF63380">
    <property type="entry name" value="Riboflavin synthase domain-like"/>
    <property type="match status" value="2"/>
</dbReference>
<evidence type="ECO:0000256" key="6">
    <source>
        <dbReference type="ARBA" id="ARBA00022619"/>
    </source>
</evidence>
<dbReference type="KEGG" id="amr:AM1_1983"/>
<evidence type="ECO:0000259" key="11">
    <source>
        <dbReference type="PROSITE" id="PS51177"/>
    </source>
</evidence>
<dbReference type="RefSeq" id="WP_012162497.1">
    <property type="nucleotide sequence ID" value="NC_009925.1"/>
</dbReference>
<feature type="repeat" description="Lumazine-binding" evidence="10">
    <location>
        <begin position="1"/>
        <end position="95"/>
    </location>
</feature>
<dbReference type="AlphaFoldDB" id="B0CFI1"/>
<evidence type="ECO:0000256" key="3">
    <source>
        <dbReference type="ARBA" id="ARBA00004887"/>
    </source>
</evidence>
<dbReference type="GO" id="GO:0004746">
    <property type="term" value="F:riboflavin synthase activity"/>
    <property type="evidence" value="ECO:0007669"/>
    <property type="project" value="UniProtKB-UniRule"/>
</dbReference>
<dbReference type="STRING" id="329726.AM1_1983"/>
<dbReference type="HOGENOM" id="CLU_034388_2_0_3"/>
<proteinExistence type="predicted"/>
<dbReference type="Proteomes" id="UP000000268">
    <property type="component" value="Chromosome"/>
</dbReference>
<dbReference type="PROSITE" id="PS51177">
    <property type="entry name" value="LUMAZINE_BIND"/>
    <property type="match status" value="2"/>
</dbReference>
<keyword evidence="7" id="KW-0808">Transferase</keyword>
<evidence type="ECO:0000313" key="13">
    <source>
        <dbReference type="Proteomes" id="UP000000268"/>
    </source>
</evidence>
<evidence type="ECO:0000256" key="7">
    <source>
        <dbReference type="ARBA" id="ARBA00022679"/>
    </source>
</evidence>
<dbReference type="PANTHER" id="PTHR21098:SF12">
    <property type="entry name" value="RIBOFLAVIN SYNTHASE"/>
    <property type="match status" value="1"/>
</dbReference>
<comment type="catalytic activity">
    <reaction evidence="1">
        <text>2 6,7-dimethyl-8-(1-D-ribityl)lumazine + H(+) = 5-amino-6-(D-ribitylamino)uracil + riboflavin</text>
        <dbReference type="Rhea" id="RHEA:20772"/>
        <dbReference type="ChEBI" id="CHEBI:15378"/>
        <dbReference type="ChEBI" id="CHEBI:15934"/>
        <dbReference type="ChEBI" id="CHEBI:57986"/>
        <dbReference type="ChEBI" id="CHEBI:58201"/>
        <dbReference type="EC" id="2.5.1.9"/>
    </reaction>
</comment>
<evidence type="ECO:0000256" key="9">
    <source>
        <dbReference type="NCBIfam" id="TIGR00187"/>
    </source>
</evidence>
<dbReference type="InterPro" id="IPR026017">
    <property type="entry name" value="Lumazine-bd_dom"/>
</dbReference>
<gene>
    <name evidence="12" type="primary">ribC</name>
    <name evidence="12" type="ordered locus">AM1_1983</name>
</gene>
<evidence type="ECO:0000313" key="12">
    <source>
        <dbReference type="EMBL" id="ABW27000.1"/>
    </source>
</evidence>
<dbReference type="CDD" id="cd00402">
    <property type="entry name" value="Riboflavin_synthase_like"/>
    <property type="match status" value="1"/>
</dbReference>
<dbReference type="NCBIfam" id="TIGR00187">
    <property type="entry name" value="ribE"/>
    <property type="match status" value="1"/>
</dbReference>
<evidence type="ECO:0000256" key="5">
    <source>
        <dbReference type="ARBA" id="ARBA00013950"/>
    </source>
</evidence>
<keyword evidence="6" id="KW-0686">Riboflavin biosynthesis</keyword>
<evidence type="ECO:0000256" key="2">
    <source>
        <dbReference type="ARBA" id="ARBA00002803"/>
    </source>
</evidence>
<comment type="pathway">
    <text evidence="3">Cofactor biosynthesis; riboflavin biosynthesis; riboflavin from 2-hydroxy-3-oxobutyl phosphate and 5-amino-6-(D-ribitylamino)uracil: step 2/2.</text>
</comment>
<feature type="domain" description="Lumazine-binding" evidence="11">
    <location>
        <begin position="96"/>
        <end position="194"/>
    </location>
</feature>
<dbReference type="GO" id="GO:0009231">
    <property type="term" value="P:riboflavin biosynthetic process"/>
    <property type="evidence" value="ECO:0007669"/>
    <property type="project" value="UniProtKB-KW"/>
</dbReference>
<dbReference type="PIRSF" id="PIRSF000498">
    <property type="entry name" value="Riboflavin_syn_A"/>
    <property type="match status" value="1"/>
</dbReference>